<evidence type="ECO:0000313" key="1">
    <source>
        <dbReference type="EMBL" id="GMU09945.1"/>
    </source>
</evidence>
<name>A0ABQ6R0X5_9BACT</name>
<protein>
    <submittedName>
        <fullName evidence="1">Uncharacterized protein</fullName>
    </submittedName>
</protein>
<keyword evidence="2" id="KW-1185">Reference proteome</keyword>
<accession>A0ABQ6R0X5</accession>
<reference evidence="1 2" key="1">
    <citation type="journal article" date="2024" name="Arch. Microbiol.">
        <title>Corallococcus caeni sp. nov., a novel myxobacterium isolated from activated sludge.</title>
        <authorList>
            <person name="Tomita S."/>
            <person name="Nakai R."/>
            <person name="Kuroda K."/>
            <person name="Kurashita H."/>
            <person name="Hatamoto M."/>
            <person name="Yamaguchi T."/>
            <person name="Narihiro T."/>
        </authorList>
    </citation>
    <scope>NUCLEOTIDE SEQUENCE [LARGE SCALE GENOMIC DNA]</scope>
    <source>
        <strain evidence="1 2">NO1</strain>
    </source>
</reference>
<sequence length="52" mass="4878">MGFSSGAVRAALTARMPGLVAARGWVPGLDGVRGGGVLGGAGLRASLIGGGV</sequence>
<comment type="caution">
    <text evidence="1">The sequence shown here is derived from an EMBL/GenBank/DDBJ whole genome shotgun (WGS) entry which is preliminary data.</text>
</comment>
<gene>
    <name evidence="1" type="ORF">ASNO1_61990</name>
</gene>
<organism evidence="1 2">
    <name type="scientific">Corallococcus caeni</name>
    <dbReference type="NCBI Taxonomy" id="3082388"/>
    <lineage>
        <taxon>Bacteria</taxon>
        <taxon>Pseudomonadati</taxon>
        <taxon>Myxococcota</taxon>
        <taxon>Myxococcia</taxon>
        <taxon>Myxococcales</taxon>
        <taxon>Cystobacterineae</taxon>
        <taxon>Myxococcaceae</taxon>
        <taxon>Corallococcus</taxon>
    </lineage>
</organism>
<dbReference type="EMBL" id="BTTX01000007">
    <property type="protein sequence ID" value="GMU09945.1"/>
    <property type="molecule type" value="Genomic_DNA"/>
</dbReference>
<evidence type="ECO:0000313" key="2">
    <source>
        <dbReference type="Proteomes" id="UP001342631"/>
    </source>
</evidence>
<dbReference type="Proteomes" id="UP001342631">
    <property type="component" value="Unassembled WGS sequence"/>
</dbReference>
<proteinExistence type="predicted"/>